<evidence type="ECO:0000256" key="3">
    <source>
        <dbReference type="ARBA" id="ARBA00020352"/>
    </source>
</evidence>
<feature type="binding site" evidence="17">
    <location>
        <position position="45"/>
    </location>
    <ligand>
        <name>a divalent metal cation</name>
        <dbReference type="ChEBI" id="CHEBI:60240"/>
        <label>1</label>
        <note>catalytic</note>
    </ligand>
</feature>
<feature type="binding site" evidence="16">
    <location>
        <position position="196"/>
    </location>
    <ligand>
        <name>substrate</name>
    </ligand>
</feature>
<dbReference type="FunFam" id="3.30.420.10:FF:000012">
    <property type="entry name" value="DNA polymerase III subunit epsilon"/>
    <property type="match status" value="1"/>
</dbReference>
<evidence type="ECO:0000256" key="11">
    <source>
        <dbReference type="ARBA" id="ARBA00022842"/>
    </source>
</evidence>
<evidence type="ECO:0000256" key="5">
    <source>
        <dbReference type="ARBA" id="ARBA00022695"/>
    </source>
</evidence>
<dbReference type="GO" id="GO:0046872">
    <property type="term" value="F:metal ion binding"/>
    <property type="evidence" value="ECO:0007669"/>
    <property type="project" value="UniProtKB-KW"/>
</dbReference>
<dbReference type="PANTHER" id="PTHR30231:SF41">
    <property type="entry name" value="DNA POLYMERASE III SUBUNIT EPSILON"/>
    <property type="match status" value="1"/>
</dbReference>
<accession>A0A450TMA9</accession>
<dbReference type="GO" id="GO:0003887">
    <property type="term" value="F:DNA-directed DNA polymerase activity"/>
    <property type="evidence" value="ECO:0007669"/>
    <property type="project" value="UniProtKB-KW"/>
</dbReference>
<evidence type="ECO:0000256" key="1">
    <source>
        <dbReference type="ARBA" id="ARBA00001936"/>
    </source>
</evidence>
<evidence type="ECO:0000256" key="13">
    <source>
        <dbReference type="ARBA" id="ARBA00023211"/>
    </source>
</evidence>
<evidence type="ECO:0000256" key="10">
    <source>
        <dbReference type="ARBA" id="ARBA00022839"/>
    </source>
</evidence>
<keyword evidence="4 18" id="KW-0808">Transferase</keyword>
<dbReference type="InterPro" id="IPR036397">
    <property type="entry name" value="RNaseH_sf"/>
</dbReference>
<evidence type="ECO:0000313" key="20">
    <source>
        <dbReference type="EMBL" id="VFJ68899.1"/>
    </source>
</evidence>
<keyword evidence="7 18" id="KW-0540">Nuclease</keyword>
<dbReference type="InterPro" id="IPR012337">
    <property type="entry name" value="RNaseH-like_sf"/>
</dbReference>
<feature type="binding site" evidence="16">
    <location>
        <position position="45"/>
    </location>
    <ligand>
        <name>substrate</name>
    </ligand>
</feature>
<dbReference type="CDD" id="cd06131">
    <property type="entry name" value="DNA_pol_III_epsilon_Ecoli_like"/>
    <property type="match status" value="1"/>
</dbReference>
<dbReference type="NCBIfam" id="TIGR00573">
    <property type="entry name" value="dnaq"/>
    <property type="match status" value="1"/>
</dbReference>
<dbReference type="EMBL" id="CAADFE010000016">
    <property type="protein sequence ID" value="VFJ68899.1"/>
    <property type="molecule type" value="Genomic_DNA"/>
</dbReference>
<keyword evidence="11 17" id="KW-0460">Magnesium</keyword>
<dbReference type="InterPro" id="IPR013520">
    <property type="entry name" value="Ribonucl_H"/>
</dbReference>
<dbReference type="GO" id="GO:0045004">
    <property type="term" value="P:DNA replication proofreading"/>
    <property type="evidence" value="ECO:0007669"/>
    <property type="project" value="TreeGrafter"/>
</dbReference>
<dbReference type="InterPro" id="IPR006054">
    <property type="entry name" value="DnaQ"/>
</dbReference>
<reference evidence="20" key="1">
    <citation type="submission" date="2019-02" db="EMBL/GenBank/DDBJ databases">
        <authorList>
            <person name="Gruber-Vodicka R. H."/>
            <person name="Seah K. B. B."/>
        </authorList>
    </citation>
    <scope>NUCLEOTIDE SEQUENCE</scope>
    <source>
        <strain evidence="20">BECK_BZ131</strain>
    </source>
</reference>
<feature type="domain" description="Exonuclease" evidence="19">
    <location>
        <begin position="40"/>
        <end position="213"/>
    </location>
</feature>
<keyword evidence="9 18" id="KW-0378">Hydrolase</keyword>
<comment type="function">
    <text evidence="18">DNA polymerase III is a complex, multichain enzyme responsible for most of the replicative synthesis in bacteria. The epsilon subunit contain the editing function and is a proofreading 3'-5' exonuclease.</text>
</comment>
<dbReference type="GO" id="GO:0008408">
    <property type="term" value="F:3'-5' exonuclease activity"/>
    <property type="evidence" value="ECO:0007669"/>
    <property type="project" value="TreeGrafter"/>
</dbReference>
<dbReference type="SMART" id="SM00479">
    <property type="entry name" value="EXOIII"/>
    <property type="match status" value="1"/>
</dbReference>
<evidence type="ECO:0000256" key="14">
    <source>
        <dbReference type="ARBA" id="ARBA00049244"/>
    </source>
</evidence>
<keyword evidence="12 18" id="KW-0239">DNA-directed DNA polymerase</keyword>
<dbReference type="SUPFAM" id="SSF53098">
    <property type="entry name" value="Ribonuclease H-like"/>
    <property type="match status" value="1"/>
</dbReference>
<evidence type="ECO:0000256" key="8">
    <source>
        <dbReference type="ARBA" id="ARBA00022723"/>
    </source>
</evidence>
<comment type="subunit">
    <text evidence="18">DNA polymerase III contains a core (composed of alpha, epsilon and theta chains) that associates with a tau subunit. This core dimerizes to form the POLIII' complex. PolIII' associates with the gamma complex (composed of gamma, delta, delta', psi and chi chains) and with the beta chain to form the complete DNA polymerase III complex.</text>
</comment>
<keyword evidence="5 18" id="KW-0548">Nucleotidyltransferase</keyword>
<evidence type="ECO:0000256" key="7">
    <source>
        <dbReference type="ARBA" id="ARBA00022722"/>
    </source>
</evidence>
<evidence type="ECO:0000256" key="17">
    <source>
        <dbReference type="PIRSR" id="PIRSR606309-3"/>
    </source>
</evidence>
<evidence type="ECO:0000256" key="16">
    <source>
        <dbReference type="PIRSR" id="PIRSR606309-2"/>
    </source>
</evidence>
<evidence type="ECO:0000256" key="12">
    <source>
        <dbReference type="ARBA" id="ARBA00022932"/>
    </source>
</evidence>
<protein>
    <recommendedName>
        <fullName evidence="3 18">DNA polymerase III subunit epsilon</fullName>
        <ecNumber evidence="2 18">2.7.7.7</ecNumber>
    </recommendedName>
</protein>
<organism evidence="20">
    <name type="scientific">Candidatus Kentrum sp. FW</name>
    <dbReference type="NCBI Taxonomy" id="2126338"/>
    <lineage>
        <taxon>Bacteria</taxon>
        <taxon>Pseudomonadati</taxon>
        <taxon>Pseudomonadota</taxon>
        <taxon>Gammaproteobacteria</taxon>
        <taxon>Candidatus Kentrum</taxon>
    </lineage>
</organism>
<keyword evidence="6 18" id="KW-0235">DNA replication</keyword>
<evidence type="ECO:0000256" key="18">
    <source>
        <dbReference type="RuleBase" id="RU364087"/>
    </source>
</evidence>
<keyword evidence="8 17" id="KW-0479">Metal-binding</keyword>
<evidence type="ECO:0000256" key="2">
    <source>
        <dbReference type="ARBA" id="ARBA00012417"/>
    </source>
</evidence>
<evidence type="ECO:0000256" key="6">
    <source>
        <dbReference type="ARBA" id="ARBA00022705"/>
    </source>
</evidence>
<feature type="binding site" evidence="17">
    <location>
        <position position="47"/>
    </location>
    <ligand>
        <name>a divalent metal cation</name>
        <dbReference type="ChEBI" id="CHEBI:60240"/>
        <label>1</label>
        <note>catalytic</note>
    </ligand>
</feature>
<evidence type="ECO:0000256" key="4">
    <source>
        <dbReference type="ARBA" id="ARBA00022679"/>
    </source>
</evidence>
<dbReference type="EC" id="2.7.7.7" evidence="2 18"/>
<dbReference type="GO" id="GO:0005829">
    <property type="term" value="C:cytosol"/>
    <property type="evidence" value="ECO:0007669"/>
    <property type="project" value="TreeGrafter"/>
</dbReference>
<feature type="binding site" evidence="17">
    <location>
        <position position="196"/>
    </location>
    <ligand>
        <name>a divalent metal cation</name>
        <dbReference type="ChEBI" id="CHEBI:60240"/>
        <label>1</label>
        <note>catalytic</note>
    </ligand>
</feature>
<dbReference type="Pfam" id="PF00929">
    <property type="entry name" value="RNase_T"/>
    <property type="match status" value="1"/>
</dbReference>
<dbReference type="NCBIfam" id="TIGR01406">
    <property type="entry name" value="dnaQ_proteo"/>
    <property type="match status" value="1"/>
</dbReference>
<dbReference type="AlphaFoldDB" id="A0A450TMA9"/>
<evidence type="ECO:0000256" key="15">
    <source>
        <dbReference type="PIRSR" id="PIRSR606309-1"/>
    </source>
</evidence>
<comment type="cofactor">
    <cofactor evidence="17">
        <name>Mg(2+)</name>
        <dbReference type="ChEBI" id="CHEBI:18420"/>
    </cofactor>
    <cofactor evidence="17">
        <name>Mn(2+)</name>
        <dbReference type="ChEBI" id="CHEBI:29035"/>
    </cofactor>
    <text evidence="17">Binds 2 divalent metal cations. Magnesium or manganese.</text>
</comment>
<gene>
    <name evidence="18" type="primary">dnaQ</name>
    <name evidence="20" type="ORF">BECKFW1821C_GA0114237_101655</name>
</gene>
<feature type="binding site" evidence="16">
    <location>
        <position position="47"/>
    </location>
    <ligand>
        <name>substrate</name>
    </ligand>
</feature>
<comment type="cofactor">
    <cofactor evidence="1 18">
        <name>Mn(2+)</name>
        <dbReference type="ChEBI" id="CHEBI:29035"/>
    </cofactor>
</comment>
<dbReference type="NCBIfam" id="NF004316">
    <property type="entry name" value="PRK05711.1"/>
    <property type="match status" value="1"/>
</dbReference>
<comment type="catalytic activity">
    <reaction evidence="14 18">
        <text>DNA(n) + a 2'-deoxyribonucleoside 5'-triphosphate = DNA(n+1) + diphosphate</text>
        <dbReference type="Rhea" id="RHEA:22508"/>
        <dbReference type="Rhea" id="RHEA-COMP:17339"/>
        <dbReference type="Rhea" id="RHEA-COMP:17340"/>
        <dbReference type="ChEBI" id="CHEBI:33019"/>
        <dbReference type="ChEBI" id="CHEBI:61560"/>
        <dbReference type="ChEBI" id="CHEBI:173112"/>
        <dbReference type="EC" id="2.7.7.7"/>
    </reaction>
</comment>
<evidence type="ECO:0000259" key="19">
    <source>
        <dbReference type="SMART" id="SM00479"/>
    </source>
</evidence>
<name>A0A450TMA9_9GAMM</name>
<evidence type="ECO:0000256" key="9">
    <source>
        <dbReference type="ARBA" id="ARBA00022801"/>
    </source>
</evidence>
<dbReference type="Gene3D" id="3.30.420.10">
    <property type="entry name" value="Ribonuclease H-like superfamily/Ribonuclease H"/>
    <property type="match status" value="1"/>
</dbReference>
<proteinExistence type="predicted"/>
<feature type="binding site" evidence="16">
    <location>
        <position position="95"/>
    </location>
    <ligand>
        <name>substrate</name>
    </ligand>
</feature>
<dbReference type="GO" id="GO:0003677">
    <property type="term" value="F:DNA binding"/>
    <property type="evidence" value="ECO:0007669"/>
    <property type="project" value="InterPro"/>
</dbReference>
<keyword evidence="13 17" id="KW-0464">Manganese</keyword>
<sequence length="283" mass="31224">MVHRSQSEASLGIIGSTGLSITQGVPNVALHPNQAVNTLRQITLDTETTGLETSQGHRIIEIGAWELQNRRPTKRHFHHYLQPDREIDEGAQAVHGITTEFLRDKPRFADIAEDLIAFIKGAELIIHNAPFDTGFLDYELGLLGTQWKQLQDYCTIVDTLAMARTRHPAQKNNLDALCRRYNIDNSRRDLHGALLDAEILANVYLAMTGGQTSLALGATPISISGNQTHSVTTRGEQRPPLPVIHANPDELIEHARRLSVIDEASGGKCLWKQLDAPQETSGA</sequence>
<feature type="active site" description="Proton acceptor" evidence="15">
    <location>
        <position position="191"/>
    </location>
</feature>
<dbReference type="PANTHER" id="PTHR30231">
    <property type="entry name" value="DNA POLYMERASE III SUBUNIT EPSILON"/>
    <property type="match status" value="1"/>
</dbReference>
<keyword evidence="10 18" id="KW-0269">Exonuclease</keyword>
<dbReference type="InterPro" id="IPR006309">
    <property type="entry name" value="DnaQ_proteo"/>
</dbReference>